<protein>
    <submittedName>
        <fullName evidence="2">Uncharacterized protein</fullName>
    </submittedName>
</protein>
<reference evidence="2 3" key="1">
    <citation type="journal article" date="2023" name="bioRxiv">
        <title>An intranuclear bacterial parasite of deep-sea mussels expresses apoptosis inhibitors acquired from its host.</title>
        <authorList>
            <person name="Gonzalez Porras M.A."/>
            <person name="Assie A."/>
            <person name="Tietjen M."/>
            <person name="Violette M."/>
            <person name="Kleiner M."/>
            <person name="Gruber-Vodicka H."/>
            <person name="Dubilier N."/>
            <person name="Leisch N."/>
        </authorList>
    </citation>
    <scope>NUCLEOTIDE SEQUENCE [LARGE SCALE GENOMIC DNA]</scope>
    <source>
        <strain evidence="2">IAP13</strain>
    </source>
</reference>
<organism evidence="2 3">
    <name type="scientific">Candidatus Endonucleibacter bathymodioli</name>
    <dbReference type="NCBI Taxonomy" id="539814"/>
    <lineage>
        <taxon>Bacteria</taxon>
        <taxon>Pseudomonadati</taxon>
        <taxon>Pseudomonadota</taxon>
        <taxon>Gammaproteobacteria</taxon>
        <taxon>Oceanospirillales</taxon>
        <taxon>Endozoicomonadaceae</taxon>
        <taxon>Candidatus Endonucleibacter</taxon>
    </lineage>
</organism>
<dbReference type="EMBL" id="JASXSV010000007">
    <property type="protein sequence ID" value="MDP0588755.1"/>
    <property type="molecule type" value="Genomic_DNA"/>
</dbReference>
<evidence type="ECO:0000313" key="2">
    <source>
        <dbReference type="EMBL" id="MDP0588755.1"/>
    </source>
</evidence>
<gene>
    <name evidence="2" type="ORF">QS748_05995</name>
</gene>
<dbReference type="Proteomes" id="UP001178148">
    <property type="component" value="Unassembled WGS sequence"/>
</dbReference>
<sequence>MKIFYWKNPTFINFQRSGFFLLFMHFIILHQLTLVENAAAYNNKDDETSIPFKNSAYENKESISNELNQDESKYPCSSSPLTKNGPIKPTPDPRCNFTVTDKDGSEVNKKTQEISICFDSLSSVSHILKNRIQMNTLPLVSLYTDVKQLLFIGTVDKETSNDFYSFPFEYNSQVRGPKIMVVEPEHNNQTSADVSGQGGNNSEHDSGSAIGFNYIIDEDDDSTCSLAISFNPFQLFHILDDTTLDISSVELFRLHPYFKYFDIYITRYGDYDNHDIAIDFQPKKADQHLCNISRLKNEDILIPQSGKNIIISCASVNDKTMTIIVTNKKPLA</sequence>
<dbReference type="AlphaFoldDB" id="A0AA90NT15"/>
<comment type="caution">
    <text evidence="2">The sequence shown here is derived from an EMBL/GenBank/DDBJ whole genome shotgun (WGS) entry which is preliminary data.</text>
</comment>
<name>A0AA90NT15_9GAMM</name>
<evidence type="ECO:0000256" key="1">
    <source>
        <dbReference type="SAM" id="MobiDB-lite"/>
    </source>
</evidence>
<evidence type="ECO:0000313" key="3">
    <source>
        <dbReference type="Proteomes" id="UP001178148"/>
    </source>
</evidence>
<feature type="region of interest" description="Disordered" evidence="1">
    <location>
        <begin position="66"/>
        <end position="94"/>
    </location>
</feature>
<proteinExistence type="predicted"/>
<keyword evidence="3" id="KW-1185">Reference proteome</keyword>
<accession>A0AA90NT15</accession>